<dbReference type="AlphaFoldDB" id="A0A318SLY4"/>
<accession>A0A318SLY4</accession>
<evidence type="ECO:0000313" key="2">
    <source>
        <dbReference type="Proteomes" id="UP000247540"/>
    </source>
</evidence>
<evidence type="ECO:0000313" key="1">
    <source>
        <dbReference type="EMBL" id="PYE78169.1"/>
    </source>
</evidence>
<proteinExistence type="predicted"/>
<dbReference type="RefSeq" id="WP_146228676.1">
    <property type="nucleotide sequence ID" value="NZ_JAMOFZ010000009.1"/>
</dbReference>
<gene>
    <name evidence="1" type="ORF">DFQ15_10982</name>
</gene>
<comment type="caution">
    <text evidence="1">The sequence shown here is derived from an EMBL/GenBank/DDBJ whole genome shotgun (WGS) entry which is preliminary data.</text>
</comment>
<dbReference type="Proteomes" id="UP000247540">
    <property type="component" value="Unassembled WGS sequence"/>
</dbReference>
<dbReference type="OrthoDB" id="6002663at2"/>
<name>A0A318SLY4_9BURK</name>
<protein>
    <submittedName>
        <fullName evidence="1">Type III secretion AvrA family effector</fullName>
    </submittedName>
</protein>
<dbReference type="EMBL" id="QJTC01000009">
    <property type="protein sequence ID" value="PYE78169.1"/>
    <property type="molecule type" value="Genomic_DNA"/>
</dbReference>
<organism evidence="1 2">
    <name type="scientific">Xylophilus ampelinus</name>
    <dbReference type="NCBI Taxonomy" id="54067"/>
    <lineage>
        <taxon>Bacteria</taxon>
        <taxon>Pseudomonadati</taxon>
        <taxon>Pseudomonadota</taxon>
        <taxon>Betaproteobacteria</taxon>
        <taxon>Burkholderiales</taxon>
        <taxon>Xylophilus</taxon>
    </lineage>
</organism>
<dbReference type="InterPro" id="IPR053508">
    <property type="entry name" value="Pathogen_avirulence"/>
</dbReference>
<dbReference type="NCBIfam" id="NF041307">
    <property type="entry name" value="AvrBs1"/>
    <property type="match status" value="1"/>
</dbReference>
<reference evidence="1 2" key="1">
    <citation type="submission" date="2018-06" db="EMBL/GenBank/DDBJ databases">
        <title>Genomic Encyclopedia of Type Strains, Phase III (KMG-III): the genomes of soil and plant-associated and newly described type strains.</title>
        <authorList>
            <person name="Whitman W."/>
        </authorList>
    </citation>
    <scope>NUCLEOTIDE SEQUENCE [LARGE SCALE GENOMIC DNA]</scope>
    <source>
        <strain evidence="1 2">CECT 7646</strain>
    </source>
</reference>
<sequence length="412" mass="46605">MDINHIEFAGMNFYRHDQEQKTQQNREAVISPSMSTIDRLPPKNTVRPIERGENNIKSLQTSALQRIQEKKIIVQNLAKLQSNITKFSDSLELENFINNSFAKEVLPKENSAICEDYNHGKPMMIRSLRFSDPEEAAGGLGMKGKTPAKREVDTACNKSTAHDIVMIPASVISTQVKLNLISEIPRKGDKEKYKDLPSVIYRANGSGKRPSSLQARNGFGDLHSFKSNNGFNSDYEKNCRMLSHAEKMKLIESNLVPFIRPDPDRSSLDFIHSVDELVEAQSLLQAKRPGSSLRHNEYCTKLELWDAKAIAIGKSRPLAVATLIEFNLEMLSIAEEIDHEGHENKMVSDFIERQLSWLSPTAALDKKSTLEKLSKLTAQEKSPSQMKFASHFDRAFRSALMKEVKQEVIFEK</sequence>
<keyword evidence="2" id="KW-1185">Reference proteome</keyword>